<protein>
    <submittedName>
        <fullName evidence="3">Ribonuclease H-like domain-containing protein</fullName>
    </submittedName>
</protein>
<dbReference type="EMBL" id="BKCJ010001295">
    <property type="protein sequence ID" value="GEU40382.1"/>
    <property type="molecule type" value="Genomic_DNA"/>
</dbReference>
<dbReference type="Pfam" id="PF25597">
    <property type="entry name" value="SH3_retrovirus"/>
    <property type="match status" value="1"/>
</dbReference>
<feature type="region of interest" description="Disordered" evidence="1">
    <location>
        <begin position="117"/>
        <end position="136"/>
    </location>
</feature>
<comment type="caution">
    <text evidence="3">The sequence shown here is derived from an EMBL/GenBank/DDBJ whole genome shotgun (WGS) entry which is preliminary data.</text>
</comment>
<evidence type="ECO:0000313" key="3">
    <source>
        <dbReference type="EMBL" id="GEU40382.1"/>
    </source>
</evidence>
<feature type="compositionally biased region" description="Acidic residues" evidence="1">
    <location>
        <begin position="255"/>
        <end position="270"/>
    </location>
</feature>
<dbReference type="AlphaFoldDB" id="A0A6L2JUX5"/>
<feature type="compositionally biased region" description="Low complexity" evidence="1">
    <location>
        <begin position="117"/>
        <end position="129"/>
    </location>
</feature>
<feature type="domain" description="Retroviral polymerase SH3-like" evidence="2">
    <location>
        <begin position="626"/>
        <end position="671"/>
    </location>
</feature>
<proteinExistence type="predicted"/>
<gene>
    <name evidence="3" type="ORF">Tci_012360</name>
</gene>
<dbReference type="InterPro" id="IPR057670">
    <property type="entry name" value="SH3_retrovirus"/>
</dbReference>
<reference evidence="3" key="1">
    <citation type="journal article" date="2019" name="Sci. Rep.">
        <title>Draft genome of Tanacetum cinerariifolium, the natural source of mosquito coil.</title>
        <authorList>
            <person name="Yamashiro T."/>
            <person name="Shiraishi A."/>
            <person name="Satake H."/>
            <person name="Nakayama K."/>
        </authorList>
    </citation>
    <scope>NUCLEOTIDE SEQUENCE</scope>
</reference>
<evidence type="ECO:0000259" key="2">
    <source>
        <dbReference type="Pfam" id="PF25597"/>
    </source>
</evidence>
<sequence>MNMSLANKAYFEAEKETIHPILIGIRDEIYSTVDAFQIVHEMWEAIERLQQGESLNIQDVKTNLFWEFGKEIAKPVTPSSETASEDDSDPEQAPRDKDMQKNLALIAKYFKKIYKPTNNNLRTSSNSRNKNVDTTLRKPKRVKDSAYHKEKMLLCKQAEQGVSLPTEQYDWLADTNEEFDEQELEAHYSYMEKIQEVPTADSGTDSEPLEQVHNNTGYNVFSNYLQHSKQSESISNTCLVETDDSNVIPDSPNMCDDDIQNDQNDVDSDDERMKEYKTILAKTSKTLGESNSVRDSCLVALQNKQVEFEKYKAFNDYIIDYDKLERMLNETIGQLAQKDIEIKEGLKTKAYEISVVKEKHDELIKHILLTNSHYEGLVKQKTKIITDLKLTKEHDIDKMLLMEKQLKFLNEIVYKRRQSIQTIHMMEPKVSTYNGRPTFTNQRYFKWAQSEIPCLYAFPYDQSTHANKLIPNGPQHKSNQLSDKVVPNNSQVKVKKTQVEDHPRIPSISNKINLRQFCVMEIWFKEISLSTGFIMSKASIKISSQLVNFVMRIWRLSHLNFDYINLLSKKDVVIGLPKLKYVKDQLCFSCELSKAKRSSFKSKAVPSSKGRLNLLHIDLCGPIDGENLDKMKEKGDMCILVGYSTQSKGYRVYNKRTRLIVESIHIRFDEIKECLRHAHVPSQQELDLLFGPLYDEFFNACSNPQDKQPTTNIQPTSAPSTPTYIHAEENNDDQVEEERLPDDKFTNPFCAPTQEVAESSSHNIGNSNVPTFNQPQFLMYNTKNTIKIGIR</sequence>
<feature type="region of interest" description="Disordered" evidence="1">
    <location>
        <begin position="75"/>
        <end position="98"/>
    </location>
</feature>
<evidence type="ECO:0000256" key="1">
    <source>
        <dbReference type="SAM" id="MobiDB-lite"/>
    </source>
</evidence>
<feature type="region of interest" description="Disordered" evidence="1">
    <location>
        <begin position="251"/>
        <end position="270"/>
    </location>
</feature>
<feature type="compositionally biased region" description="Polar residues" evidence="1">
    <location>
        <begin position="704"/>
        <end position="723"/>
    </location>
</feature>
<accession>A0A6L2JUX5</accession>
<organism evidence="3">
    <name type="scientific">Tanacetum cinerariifolium</name>
    <name type="common">Dalmatian daisy</name>
    <name type="synonym">Chrysanthemum cinerariifolium</name>
    <dbReference type="NCBI Taxonomy" id="118510"/>
    <lineage>
        <taxon>Eukaryota</taxon>
        <taxon>Viridiplantae</taxon>
        <taxon>Streptophyta</taxon>
        <taxon>Embryophyta</taxon>
        <taxon>Tracheophyta</taxon>
        <taxon>Spermatophyta</taxon>
        <taxon>Magnoliopsida</taxon>
        <taxon>eudicotyledons</taxon>
        <taxon>Gunneridae</taxon>
        <taxon>Pentapetalae</taxon>
        <taxon>asterids</taxon>
        <taxon>campanulids</taxon>
        <taxon>Asterales</taxon>
        <taxon>Asteraceae</taxon>
        <taxon>Asteroideae</taxon>
        <taxon>Anthemideae</taxon>
        <taxon>Anthemidinae</taxon>
        <taxon>Tanacetum</taxon>
    </lineage>
</organism>
<feature type="region of interest" description="Disordered" evidence="1">
    <location>
        <begin position="704"/>
        <end position="725"/>
    </location>
</feature>
<name>A0A6L2JUX5_TANCI</name>